<evidence type="ECO:0000256" key="9">
    <source>
        <dbReference type="SAM" id="MobiDB-lite"/>
    </source>
</evidence>
<reference evidence="12 14" key="1">
    <citation type="submission" date="2020-01" db="EMBL/GenBank/DDBJ databases">
        <authorList>
            <consortium name="DOE Joint Genome Institute"/>
            <person name="Haridas S."/>
            <person name="Albert R."/>
            <person name="Binder M."/>
            <person name="Bloem J."/>
            <person name="Labutti K."/>
            <person name="Salamov A."/>
            <person name="Andreopoulos B."/>
            <person name="Baker S.E."/>
            <person name="Barry K."/>
            <person name="Bills G."/>
            <person name="Bluhm B.H."/>
            <person name="Cannon C."/>
            <person name="Castanera R."/>
            <person name="Culley D.E."/>
            <person name="Daum C."/>
            <person name="Ezra D."/>
            <person name="Gonzalez J.B."/>
            <person name="Henrissat B."/>
            <person name="Kuo A."/>
            <person name="Liang C."/>
            <person name="Lipzen A."/>
            <person name="Lutzoni F."/>
            <person name="Magnuson J."/>
            <person name="Mondo S."/>
            <person name="Nolan M."/>
            <person name="Ohm R."/>
            <person name="Pangilinan J."/>
            <person name="Park H.-J."/>
            <person name="Ramirez L."/>
            <person name="Alfaro M."/>
            <person name="Sun H."/>
            <person name="Tritt A."/>
            <person name="Yoshinaga Y."/>
            <person name="Zwiers L.-H."/>
            <person name="Turgeon B.G."/>
            <person name="Goodwin S.B."/>
            <person name="Spatafora J.W."/>
            <person name="Crous P.W."/>
            <person name="Grigoriev I.V."/>
        </authorList>
    </citation>
    <scope>NUCLEOTIDE SEQUENCE</scope>
    <source>
        <strain evidence="12 14">CBS 781.70</strain>
    </source>
</reference>
<sequence>MPESSSFVPTFTQGFILGQLTLAVIIFAFIKFFIFGEPSTSDSLRPSHRPYSSSHSRTYSRSASGGANNTLRHRPSTTFSTLPPSTPLILSKTYYNTASHPPESLDWFNVLVAQTLAQLRADALHEGAIVRSLESVLNGPLKPSWVGDMRITEIALGEEFPIFSNCRVIPVEEGENGHVGMGVSAGEGARLQAQMDVDLGDVITLGVETTVRLNYPKPLIAVLPVALAVSVVRFSGTLSLSLPSSPTRNSTALTFTFHPNYTLALRTSSLVGSRARLTNLPKLAELIEAQVRRWFEDRVVSPRFQQVALPSLWPRMRNARGGEPDDSDDRQSTAPEETARESRSDSKMRGRDRSRGHRRPSTAQGENHAAPDHDHLRTSSSARDPNADDIEHRAPDEGLRLRDSEARSRDADEGLRFRSAGSRSRESEMRATTDGFKIPGSMPGGLVG</sequence>
<dbReference type="OrthoDB" id="5599157at2759"/>
<dbReference type="GO" id="GO:1990456">
    <property type="term" value="P:mitochondrion-endoplasmic reticulum membrane tethering"/>
    <property type="evidence" value="ECO:0007669"/>
    <property type="project" value="TreeGrafter"/>
</dbReference>
<feature type="domain" description="SMP-LTD" evidence="11">
    <location>
        <begin position="101"/>
        <end position="310"/>
    </location>
</feature>
<feature type="compositionally biased region" description="Basic and acidic residues" evidence="9">
    <location>
        <begin position="337"/>
        <end position="353"/>
    </location>
</feature>
<keyword evidence="7 8" id="KW-0472">Membrane</keyword>
<evidence type="ECO:0000259" key="11">
    <source>
        <dbReference type="PROSITE" id="PS51847"/>
    </source>
</evidence>
<name>A0A6G1FTS4_9PEZI</name>
<evidence type="ECO:0000256" key="1">
    <source>
        <dbReference type="ARBA" id="ARBA00022448"/>
    </source>
</evidence>
<evidence type="ECO:0000256" key="7">
    <source>
        <dbReference type="ARBA" id="ARBA00023136"/>
    </source>
</evidence>
<keyword evidence="13" id="KW-1185">Reference proteome</keyword>
<accession>A0A6G1FTS4</accession>
<evidence type="ECO:0000256" key="8">
    <source>
        <dbReference type="HAMAP-Rule" id="MF_03103"/>
    </source>
</evidence>
<keyword evidence="2 8" id="KW-0812">Transmembrane</keyword>
<evidence type="ECO:0000256" key="10">
    <source>
        <dbReference type="SAM" id="Phobius"/>
    </source>
</evidence>
<dbReference type="CDD" id="cd21671">
    <property type="entry name" value="SMP_Mmm1"/>
    <property type="match status" value="1"/>
</dbReference>
<feature type="compositionally biased region" description="Low complexity" evidence="9">
    <location>
        <begin position="49"/>
        <end position="64"/>
    </location>
</feature>
<dbReference type="GO" id="GO:0045040">
    <property type="term" value="P:protein insertion into mitochondrial outer membrane"/>
    <property type="evidence" value="ECO:0007669"/>
    <property type="project" value="UniProtKB-UniRule"/>
</dbReference>
<evidence type="ECO:0000256" key="6">
    <source>
        <dbReference type="ARBA" id="ARBA00023121"/>
    </source>
</evidence>
<keyword evidence="5" id="KW-0445">Lipid transport</keyword>
<evidence type="ECO:0000256" key="3">
    <source>
        <dbReference type="ARBA" id="ARBA00022824"/>
    </source>
</evidence>
<evidence type="ECO:0000256" key="2">
    <source>
        <dbReference type="ARBA" id="ARBA00022692"/>
    </source>
</evidence>
<proteinExistence type="inferred from homology"/>
<feature type="topological domain" description="Cytoplasmic" evidence="8">
    <location>
        <begin position="36"/>
        <end position="448"/>
    </location>
</feature>
<evidence type="ECO:0000313" key="14">
    <source>
        <dbReference type="RefSeq" id="XP_033530916.1"/>
    </source>
</evidence>
<reference evidence="14" key="2">
    <citation type="submission" date="2020-04" db="EMBL/GenBank/DDBJ databases">
        <authorList>
            <consortium name="NCBI Genome Project"/>
        </authorList>
    </citation>
    <scope>NUCLEOTIDE SEQUENCE</scope>
    <source>
        <strain evidence="14">CBS 781.70</strain>
    </source>
</reference>
<evidence type="ECO:0000256" key="4">
    <source>
        <dbReference type="ARBA" id="ARBA00022989"/>
    </source>
</evidence>
<dbReference type="GO" id="GO:0005789">
    <property type="term" value="C:endoplasmic reticulum membrane"/>
    <property type="evidence" value="ECO:0007669"/>
    <property type="project" value="UniProtKB-SubCell"/>
</dbReference>
<feature type="compositionally biased region" description="Basic and acidic residues" evidence="9">
    <location>
        <begin position="385"/>
        <end position="416"/>
    </location>
</feature>
<feature type="topological domain" description="Lumenal" evidence="8">
    <location>
        <begin position="1"/>
        <end position="14"/>
    </location>
</feature>
<dbReference type="PANTHER" id="PTHR13466:SF0">
    <property type="entry name" value="SMP-LTD DOMAIN-CONTAINING PROTEIN"/>
    <property type="match status" value="1"/>
</dbReference>
<evidence type="ECO:0000313" key="12">
    <source>
        <dbReference type="EMBL" id="KAF1809285.1"/>
    </source>
</evidence>
<dbReference type="GO" id="GO:0032865">
    <property type="term" value="C:ERMES complex"/>
    <property type="evidence" value="ECO:0007669"/>
    <property type="project" value="UniProtKB-UniRule"/>
</dbReference>
<organism evidence="12">
    <name type="scientific">Eremomyces bilateralis CBS 781.70</name>
    <dbReference type="NCBI Taxonomy" id="1392243"/>
    <lineage>
        <taxon>Eukaryota</taxon>
        <taxon>Fungi</taxon>
        <taxon>Dikarya</taxon>
        <taxon>Ascomycota</taxon>
        <taxon>Pezizomycotina</taxon>
        <taxon>Dothideomycetes</taxon>
        <taxon>Dothideomycetes incertae sedis</taxon>
        <taxon>Eremomycetales</taxon>
        <taxon>Eremomycetaceae</taxon>
        <taxon>Eremomyces</taxon>
    </lineage>
</organism>
<feature type="region of interest" description="Disordered" evidence="9">
    <location>
        <begin position="315"/>
        <end position="448"/>
    </location>
</feature>
<dbReference type="GO" id="GO:0015914">
    <property type="term" value="P:phospholipid transport"/>
    <property type="evidence" value="ECO:0007669"/>
    <property type="project" value="TreeGrafter"/>
</dbReference>
<dbReference type="Proteomes" id="UP000504638">
    <property type="component" value="Unplaced"/>
</dbReference>
<gene>
    <name evidence="8" type="primary">MMM1</name>
    <name evidence="12 14" type="ORF">P152DRAFT_442213</name>
</gene>
<dbReference type="PANTHER" id="PTHR13466">
    <property type="entry name" value="TEX2 PROTEIN-RELATED"/>
    <property type="match status" value="1"/>
</dbReference>
<comment type="subunit">
    <text evidence="8">Homodimer. Component of the ER-mitochondria encounter structure (ERMES) or MDM complex, composed of MMM1, MDM10, MDM12 and MDM34. A MMM1 homodimer associates with one molecule of MDM12 on each side in a pairwise head-to-tail manner, and the SMP-LTD domains of MMM1 and MDM12 generate a continuous hydrophobic tunnel for phospholipid trafficking.</text>
</comment>
<protein>
    <recommendedName>
        <fullName evidence="8">Maintenance of mitochondrial morphology protein 1</fullName>
    </recommendedName>
</protein>
<comment type="similarity">
    <text evidence="8">Belongs to the MMM1 family.</text>
</comment>
<dbReference type="InterPro" id="IPR019411">
    <property type="entry name" value="MMM1_dom"/>
</dbReference>
<comment type="subcellular location">
    <subcellularLocation>
        <location evidence="8">Endoplasmic reticulum membrane</location>
        <topology evidence="8">Single-pass type I membrane protein</topology>
    </subcellularLocation>
    <text evidence="8">The ERMES/MDM complex localizes to a few discrete foci (around 10 per single cell), that represent mitochondria-endoplasmic reticulum junctions. These foci are often found next to mtDNA nucleoids.</text>
</comment>
<evidence type="ECO:0000313" key="13">
    <source>
        <dbReference type="Proteomes" id="UP000504638"/>
    </source>
</evidence>
<feature type="region of interest" description="Disordered" evidence="9">
    <location>
        <begin position="40"/>
        <end position="84"/>
    </location>
</feature>
<keyword evidence="4 8" id="KW-1133">Transmembrane helix</keyword>
<evidence type="ECO:0000256" key="5">
    <source>
        <dbReference type="ARBA" id="ARBA00023055"/>
    </source>
</evidence>
<comment type="function">
    <text evidence="8">Component of the ERMES/MDM complex, which serves as a molecular tether to connect the endoplasmic reticulum (ER) and mitochondria. Components of this complex are involved in the control of mitochondrial shape and protein biogenesis, and function in nonvesicular lipid trafficking between the ER and mitochondria. The MDM12-MMM1 subcomplex functions in the major beta-barrel assembly pathway that is responsible for biogenesis of all outer membrane beta-barrel proteins, and acts in a late step after the SAM complex. The MDM10-MDM12-MMM1 subcomplex further acts in the TOM40-specific pathway after the action of the MDM12-MMM1 complex. Essential for establishing and maintaining the structure of mitochondria and maintenance of mtDNA nucleoids.</text>
</comment>
<reference evidence="14" key="3">
    <citation type="submission" date="2025-04" db="UniProtKB">
        <authorList>
            <consortium name="RefSeq"/>
        </authorList>
    </citation>
    <scope>IDENTIFICATION</scope>
    <source>
        <strain evidence="14">CBS 781.70</strain>
    </source>
</reference>
<dbReference type="PROSITE" id="PS51847">
    <property type="entry name" value="SMP"/>
    <property type="match status" value="1"/>
</dbReference>
<keyword evidence="1" id="KW-0813">Transport</keyword>
<dbReference type="HAMAP" id="MF_03103">
    <property type="entry name" value="Mmm1"/>
    <property type="match status" value="1"/>
</dbReference>
<dbReference type="GO" id="GO:0008289">
    <property type="term" value="F:lipid binding"/>
    <property type="evidence" value="ECO:0007669"/>
    <property type="project" value="UniProtKB-KW"/>
</dbReference>
<dbReference type="RefSeq" id="XP_033530916.1">
    <property type="nucleotide sequence ID" value="XM_033677735.1"/>
</dbReference>
<dbReference type="EMBL" id="ML975174">
    <property type="protein sequence ID" value="KAF1809285.1"/>
    <property type="molecule type" value="Genomic_DNA"/>
</dbReference>
<feature type="transmembrane region" description="Helical" evidence="10">
    <location>
        <begin position="15"/>
        <end position="35"/>
    </location>
</feature>
<keyword evidence="6" id="KW-0446">Lipid-binding</keyword>
<dbReference type="Pfam" id="PF10296">
    <property type="entry name" value="MMM1"/>
    <property type="match status" value="1"/>
</dbReference>
<dbReference type="InterPro" id="IPR031468">
    <property type="entry name" value="SMP_LBD"/>
</dbReference>
<keyword evidence="3 8" id="KW-0256">Endoplasmic reticulum</keyword>
<dbReference type="AlphaFoldDB" id="A0A6G1FTS4"/>
<dbReference type="InterPro" id="IPR027537">
    <property type="entry name" value="Mmm1"/>
</dbReference>